<dbReference type="OrthoDB" id="528805at2"/>
<evidence type="ECO:0000256" key="5">
    <source>
        <dbReference type="ARBA" id="ARBA00023163"/>
    </source>
</evidence>
<proteinExistence type="predicted"/>
<evidence type="ECO:0000313" key="8">
    <source>
        <dbReference type="Proteomes" id="UP000244162"/>
    </source>
</evidence>
<dbReference type="Pfam" id="PF00717">
    <property type="entry name" value="Peptidase_S24"/>
    <property type="match status" value="1"/>
</dbReference>
<keyword evidence="4" id="KW-0238">DNA-binding</keyword>
<dbReference type="Proteomes" id="UP000244162">
    <property type="component" value="Unassembled WGS sequence"/>
</dbReference>
<dbReference type="PANTHER" id="PTHR40661:SF3">
    <property type="entry name" value="FELS-1 PROPHAGE TRANSCRIPTIONAL REGULATOR"/>
    <property type="match status" value="1"/>
</dbReference>
<dbReference type="GO" id="GO:0006508">
    <property type="term" value="P:proteolysis"/>
    <property type="evidence" value="ECO:0007669"/>
    <property type="project" value="UniProtKB-KW"/>
</dbReference>
<keyword evidence="3" id="KW-0805">Transcription regulation</keyword>
<dbReference type="InterPro" id="IPR019756">
    <property type="entry name" value="Pept_S26A_signal_pept_1_Ser-AS"/>
</dbReference>
<dbReference type="RefSeq" id="WP_107968269.1">
    <property type="nucleotide sequence ID" value="NZ_NWBU01000010.1"/>
</dbReference>
<dbReference type="PROSITE" id="PS00501">
    <property type="entry name" value="SPASE_I_1"/>
    <property type="match status" value="1"/>
</dbReference>
<dbReference type="AlphaFoldDB" id="A0A2T5FVW2"/>
<dbReference type="Gene3D" id="2.10.109.10">
    <property type="entry name" value="Umud Fragment, subunit A"/>
    <property type="match status" value="1"/>
</dbReference>
<dbReference type="InterPro" id="IPR015927">
    <property type="entry name" value="Peptidase_S24_S26A/B/C"/>
</dbReference>
<sequence>MAEDPRVALARLVAERGEDYASLSRLIGRNAAYLQQYVKRGSPKLLAEADRKLLADYLAVPESLLGGPEDEGARLRLVSASAPRARREADLVLVPVLEIGASAGPGGMAEDERARTEMAFPGQWLRELAGGSFAGLSIIRVKGDSMEPTLADGDHILVDRSDAAERLRDGIYVIRVEEALIVKRLALNLPGGRTAILSDNPRSPAWPDYDPRRMAVIGRVVWAGRRVG</sequence>
<dbReference type="EMBL" id="NWBU01000010">
    <property type="protein sequence ID" value="PTQ09916.1"/>
    <property type="molecule type" value="Genomic_DNA"/>
</dbReference>
<dbReference type="InterPro" id="IPR039418">
    <property type="entry name" value="LexA-like"/>
</dbReference>
<evidence type="ECO:0000313" key="7">
    <source>
        <dbReference type="EMBL" id="PTQ09916.1"/>
    </source>
</evidence>
<dbReference type="InterPro" id="IPR036286">
    <property type="entry name" value="LexA/Signal_pep-like_sf"/>
</dbReference>
<dbReference type="GO" id="GO:0016020">
    <property type="term" value="C:membrane"/>
    <property type="evidence" value="ECO:0007669"/>
    <property type="project" value="InterPro"/>
</dbReference>
<feature type="domain" description="Peptidase S24/S26A/S26B/S26C" evidence="6">
    <location>
        <begin position="100"/>
        <end position="221"/>
    </location>
</feature>
<evidence type="ECO:0000256" key="2">
    <source>
        <dbReference type="ARBA" id="ARBA00022801"/>
    </source>
</evidence>
<dbReference type="SUPFAM" id="SSF51306">
    <property type="entry name" value="LexA/Signal peptidase"/>
    <property type="match status" value="1"/>
</dbReference>
<comment type="caution">
    <text evidence="7">The sequence shown here is derived from an EMBL/GenBank/DDBJ whole genome shotgun (WGS) entry which is preliminary data.</text>
</comment>
<keyword evidence="2" id="KW-0378">Hydrolase</keyword>
<gene>
    <name evidence="7" type="ORF">CLG96_12195</name>
</gene>
<keyword evidence="5" id="KW-0804">Transcription</keyword>
<dbReference type="PANTHER" id="PTHR40661">
    <property type="match status" value="1"/>
</dbReference>
<evidence type="ECO:0000256" key="3">
    <source>
        <dbReference type="ARBA" id="ARBA00023015"/>
    </source>
</evidence>
<keyword evidence="8" id="KW-1185">Reference proteome</keyword>
<dbReference type="GO" id="GO:0003677">
    <property type="term" value="F:DNA binding"/>
    <property type="evidence" value="ECO:0007669"/>
    <property type="project" value="UniProtKB-KW"/>
</dbReference>
<dbReference type="GO" id="GO:0004252">
    <property type="term" value="F:serine-type endopeptidase activity"/>
    <property type="evidence" value="ECO:0007669"/>
    <property type="project" value="InterPro"/>
</dbReference>
<organism evidence="7 8">
    <name type="scientific">Sphingomonas oleivorans</name>
    <dbReference type="NCBI Taxonomy" id="1735121"/>
    <lineage>
        <taxon>Bacteria</taxon>
        <taxon>Pseudomonadati</taxon>
        <taxon>Pseudomonadota</taxon>
        <taxon>Alphaproteobacteria</taxon>
        <taxon>Sphingomonadales</taxon>
        <taxon>Sphingomonadaceae</taxon>
        <taxon>Sphingomonas</taxon>
    </lineage>
</organism>
<accession>A0A2T5FVW2</accession>
<keyword evidence="1" id="KW-0645">Protease</keyword>
<protein>
    <submittedName>
        <fullName evidence="7">Peptidase S24</fullName>
    </submittedName>
</protein>
<evidence type="ECO:0000256" key="1">
    <source>
        <dbReference type="ARBA" id="ARBA00022670"/>
    </source>
</evidence>
<evidence type="ECO:0000259" key="6">
    <source>
        <dbReference type="Pfam" id="PF00717"/>
    </source>
</evidence>
<reference evidence="7 8" key="1">
    <citation type="submission" date="2017-09" db="EMBL/GenBank/DDBJ databases">
        <title>Sphingomonas panjinensis sp.nov., isolated from oil-contaminated soil.</title>
        <authorList>
            <person name="Wang L."/>
            <person name="Chen L."/>
        </authorList>
    </citation>
    <scope>NUCLEOTIDE SEQUENCE [LARGE SCALE GENOMIC DNA]</scope>
    <source>
        <strain evidence="7 8">FW-11</strain>
    </source>
</reference>
<dbReference type="CDD" id="cd06529">
    <property type="entry name" value="S24_LexA-like"/>
    <property type="match status" value="1"/>
</dbReference>
<evidence type="ECO:0000256" key="4">
    <source>
        <dbReference type="ARBA" id="ARBA00023125"/>
    </source>
</evidence>
<name>A0A2T5FVW2_9SPHN</name>